<protein>
    <recommendedName>
        <fullName evidence="3">Sec translocon accessory complex subunit YajC</fullName>
    </recommendedName>
</protein>
<evidence type="ECO:0000256" key="3">
    <source>
        <dbReference type="ARBA" id="ARBA00014962"/>
    </source>
</evidence>
<keyword evidence="6 11" id="KW-0812">Transmembrane</keyword>
<keyword evidence="10 11" id="KW-0472">Membrane</keyword>
<dbReference type="Pfam" id="PF02699">
    <property type="entry name" value="YajC"/>
    <property type="match status" value="1"/>
</dbReference>
<feature type="transmembrane region" description="Helical" evidence="11">
    <location>
        <begin position="20"/>
        <end position="39"/>
    </location>
</feature>
<evidence type="ECO:0000256" key="11">
    <source>
        <dbReference type="SAM" id="Phobius"/>
    </source>
</evidence>
<keyword evidence="7" id="KW-0653">Protein transport</keyword>
<evidence type="ECO:0000256" key="4">
    <source>
        <dbReference type="ARBA" id="ARBA00022448"/>
    </source>
</evidence>
<dbReference type="OrthoDB" id="9811406at2"/>
<evidence type="ECO:0000313" key="13">
    <source>
        <dbReference type="Proteomes" id="UP000296153"/>
    </source>
</evidence>
<evidence type="ECO:0000256" key="6">
    <source>
        <dbReference type="ARBA" id="ARBA00022692"/>
    </source>
</evidence>
<dbReference type="GO" id="GO:0005886">
    <property type="term" value="C:plasma membrane"/>
    <property type="evidence" value="ECO:0007669"/>
    <property type="project" value="UniProtKB-SubCell"/>
</dbReference>
<keyword evidence="5" id="KW-1003">Cell membrane</keyword>
<evidence type="ECO:0000256" key="1">
    <source>
        <dbReference type="ARBA" id="ARBA00004162"/>
    </source>
</evidence>
<comment type="subcellular location">
    <subcellularLocation>
        <location evidence="1">Cell membrane</location>
        <topology evidence="1">Single-pass membrane protein</topology>
    </subcellularLocation>
</comment>
<proteinExistence type="inferred from homology"/>
<dbReference type="RefSeq" id="WP_136131242.1">
    <property type="nucleotide sequence ID" value="NZ_PDKT01000005.1"/>
</dbReference>
<dbReference type="InterPro" id="IPR003849">
    <property type="entry name" value="Preprotein_translocase_YajC"/>
</dbReference>
<evidence type="ECO:0000313" key="12">
    <source>
        <dbReference type="EMBL" id="PPI87719.1"/>
    </source>
</evidence>
<reference evidence="12 13" key="1">
    <citation type="journal article" date="2018" name="Genome Biol. Evol.">
        <title>Cladogenesis and Genomic Streamlining in Extracellular Endosymbionts of Tropical Stink Bugs.</title>
        <authorList>
            <person name="Otero-Bravo A."/>
            <person name="Goffredi S."/>
            <person name="Sabree Z.L."/>
        </authorList>
    </citation>
    <scope>NUCLEOTIDE SEQUENCE [LARGE SCALE GENOMIC DNA]</scope>
    <source>
        <strain evidence="12 13">SoEE</strain>
    </source>
</reference>
<dbReference type="GO" id="GO:0015031">
    <property type="term" value="P:protein transport"/>
    <property type="evidence" value="ECO:0007669"/>
    <property type="project" value="UniProtKB-KW"/>
</dbReference>
<dbReference type="SMART" id="SM01323">
    <property type="entry name" value="YajC"/>
    <property type="match status" value="1"/>
</dbReference>
<gene>
    <name evidence="12" type="ORF">CRV12_03290</name>
</gene>
<sequence>MNFFISDVFAASGTTIQKNYYSLIIMLITFSIIIYFMILRPQQQRINEHKKLVDSISKGDEIITNSGLVGLVTKITKIGYITIALNETTEVIIKSDFISSILPKGTIKKL</sequence>
<evidence type="ECO:0000256" key="8">
    <source>
        <dbReference type="ARBA" id="ARBA00022989"/>
    </source>
</evidence>
<dbReference type="NCBIfam" id="TIGR00739">
    <property type="entry name" value="yajC"/>
    <property type="match status" value="1"/>
</dbReference>
<dbReference type="PRINTS" id="PR01853">
    <property type="entry name" value="YAJCTRNLCASE"/>
</dbReference>
<comment type="caution">
    <text evidence="12">The sequence shown here is derived from an EMBL/GenBank/DDBJ whole genome shotgun (WGS) entry which is preliminary data.</text>
</comment>
<organism evidence="12 13">
    <name type="scientific">Candidatus Pantoea edessiphila</name>
    <dbReference type="NCBI Taxonomy" id="2044610"/>
    <lineage>
        <taxon>Bacteria</taxon>
        <taxon>Pseudomonadati</taxon>
        <taxon>Pseudomonadota</taxon>
        <taxon>Gammaproteobacteria</taxon>
        <taxon>Enterobacterales</taxon>
        <taxon>Erwiniaceae</taxon>
        <taxon>Pantoea</taxon>
    </lineage>
</organism>
<comment type="similarity">
    <text evidence="2">Belongs to the YajC family.</text>
</comment>
<evidence type="ECO:0000256" key="9">
    <source>
        <dbReference type="ARBA" id="ARBA00023010"/>
    </source>
</evidence>
<dbReference type="PANTHER" id="PTHR33909">
    <property type="entry name" value="SEC TRANSLOCON ACCESSORY COMPLEX SUBUNIT YAJC"/>
    <property type="match status" value="1"/>
</dbReference>
<keyword evidence="9" id="KW-0811">Translocation</keyword>
<dbReference type="PANTHER" id="PTHR33909:SF1">
    <property type="entry name" value="SEC TRANSLOCON ACCESSORY COMPLEX SUBUNIT YAJC"/>
    <property type="match status" value="1"/>
</dbReference>
<name>A0A2P5SZF4_9GAMM</name>
<evidence type="ECO:0000256" key="2">
    <source>
        <dbReference type="ARBA" id="ARBA00006742"/>
    </source>
</evidence>
<dbReference type="Proteomes" id="UP000296153">
    <property type="component" value="Unassembled WGS sequence"/>
</dbReference>
<evidence type="ECO:0000256" key="10">
    <source>
        <dbReference type="ARBA" id="ARBA00023136"/>
    </source>
</evidence>
<dbReference type="EMBL" id="PDKT01000005">
    <property type="protein sequence ID" value="PPI87719.1"/>
    <property type="molecule type" value="Genomic_DNA"/>
</dbReference>
<accession>A0A2P5SZF4</accession>
<evidence type="ECO:0000256" key="5">
    <source>
        <dbReference type="ARBA" id="ARBA00022475"/>
    </source>
</evidence>
<evidence type="ECO:0000256" key="7">
    <source>
        <dbReference type="ARBA" id="ARBA00022927"/>
    </source>
</evidence>
<keyword evidence="8 11" id="KW-1133">Transmembrane helix</keyword>
<dbReference type="AlphaFoldDB" id="A0A2P5SZF4"/>
<keyword evidence="4" id="KW-0813">Transport</keyword>